<name>A0A814M7Z3_9BILA</name>
<feature type="domain" description="Sialate O-acetylesterase" evidence="2">
    <location>
        <begin position="145"/>
        <end position="410"/>
    </location>
</feature>
<dbReference type="InterPro" id="IPR005181">
    <property type="entry name" value="SASA"/>
</dbReference>
<organism evidence="3 4">
    <name type="scientific">Rotaria sordida</name>
    <dbReference type="NCBI Taxonomy" id="392033"/>
    <lineage>
        <taxon>Eukaryota</taxon>
        <taxon>Metazoa</taxon>
        <taxon>Spiralia</taxon>
        <taxon>Gnathifera</taxon>
        <taxon>Rotifera</taxon>
        <taxon>Eurotatoria</taxon>
        <taxon>Bdelloidea</taxon>
        <taxon>Philodinida</taxon>
        <taxon>Philodinidae</taxon>
        <taxon>Rotaria</taxon>
    </lineage>
</organism>
<proteinExistence type="predicted"/>
<evidence type="ECO:0000313" key="4">
    <source>
        <dbReference type="Proteomes" id="UP000663864"/>
    </source>
</evidence>
<dbReference type="PANTHER" id="PTHR22901:SF0">
    <property type="entry name" value="SIALATE O-ACETYLESTERASE"/>
    <property type="match status" value="1"/>
</dbReference>
<evidence type="ECO:0000313" key="3">
    <source>
        <dbReference type="EMBL" id="CAF1074042.1"/>
    </source>
</evidence>
<sequence>MKTGERPQLVDFRLQLIREILQIYHTPKPTIGRPVHGRKPTRLTVDGNFRFANYYQNHMVLQRAPQKAIVWGYGDGQNVSIILKINKKIYHTKSYLSSIHSSDESIWSVTLDAESEEGPFELVATQTFLNGSRISIRLHDVLFGDVWLCSGQSNMAMAVQRIFNGSSEIENAGKYPKVRLFTASRQQSRKPEEELLDIALNWSIASPKSVGSVYASAVCWLYGRMIHIGLDDKRPIGLIHTSWGGTAIELWSPPQVLKDCDVLIDKQIELEYSDETDFKPDIVLNNSVLYNAMIYPFTRMVIKGVIWYQGEANVNHNRDKYQCTFLKMIQYWRHIWQNRTYFITDPIFPFGFVQLSTREKTGKIIGGFPWIRWHQTFDIGYTPNNATPNVFMATTMDLRDDGGGIHPRTKLDVGYRLSRSGLAIAYDQKDVNYQGPIVNEIARDSDARINVTYLSTFSSSIELRNSKGFEICCQEKQICMSNETAWIAAPANYAVKSPITVKLTVPIICRSKSVHGVRYLWKETPCPFKQAAVYSTADSNLPAPPFIQFF</sequence>
<dbReference type="PANTHER" id="PTHR22901">
    <property type="entry name" value="SIALATE O-ACETYLESTERASE"/>
    <property type="match status" value="1"/>
</dbReference>
<dbReference type="GO" id="GO:0001681">
    <property type="term" value="F:sialate O-acetylesterase activity"/>
    <property type="evidence" value="ECO:0007669"/>
    <property type="project" value="InterPro"/>
</dbReference>
<dbReference type="GO" id="GO:0005975">
    <property type="term" value="P:carbohydrate metabolic process"/>
    <property type="evidence" value="ECO:0007669"/>
    <property type="project" value="TreeGrafter"/>
</dbReference>
<dbReference type="SUPFAM" id="SSF52266">
    <property type="entry name" value="SGNH hydrolase"/>
    <property type="match status" value="1"/>
</dbReference>
<comment type="caution">
    <text evidence="3">The sequence shown here is derived from an EMBL/GenBank/DDBJ whole genome shotgun (WGS) entry which is preliminary data.</text>
</comment>
<accession>A0A814M7Z3</accession>
<dbReference type="Proteomes" id="UP000663864">
    <property type="component" value="Unassembled WGS sequence"/>
</dbReference>
<dbReference type="InterPro" id="IPR036514">
    <property type="entry name" value="SGNH_hydro_sf"/>
</dbReference>
<protein>
    <recommendedName>
        <fullName evidence="2">Sialate O-acetylesterase domain-containing protein</fullName>
    </recommendedName>
</protein>
<dbReference type="EMBL" id="CAJNOT010000758">
    <property type="protein sequence ID" value="CAF1074042.1"/>
    <property type="molecule type" value="Genomic_DNA"/>
</dbReference>
<gene>
    <name evidence="3" type="ORF">ZHD862_LOCUS16229</name>
</gene>
<dbReference type="Pfam" id="PF03629">
    <property type="entry name" value="SASA"/>
    <property type="match status" value="1"/>
</dbReference>
<keyword evidence="1" id="KW-0378">Hydrolase</keyword>
<dbReference type="InterPro" id="IPR039329">
    <property type="entry name" value="SIAE"/>
</dbReference>
<dbReference type="AlphaFoldDB" id="A0A814M7Z3"/>
<dbReference type="Gene3D" id="3.40.50.1110">
    <property type="entry name" value="SGNH hydrolase"/>
    <property type="match status" value="1"/>
</dbReference>
<reference evidence="3" key="1">
    <citation type="submission" date="2021-02" db="EMBL/GenBank/DDBJ databases">
        <authorList>
            <person name="Nowell W R."/>
        </authorList>
    </citation>
    <scope>NUCLEOTIDE SEQUENCE</scope>
</reference>
<evidence type="ECO:0000256" key="1">
    <source>
        <dbReference type="ARBA" id="ARBA00022801"/>
    </source>
</evidence>
<evidence type="ECO:0000259" key="2">
    <source>
        <dbReference type="Pfam" id="PF03629"/>
    </source>
</evidence>